<feature type="transmembrane region" description="Helical" evidence="1">
    <location>
        <begin position="245"/>
        <end position="265"/>
    </location>
</feature>
<accession>A0ABS5HUS1</accession>
<feature type="transmembrane region" description="Helical" evidence="1">
    <location>
        <begin position="110"/>
        <end position="130"/>
    </location>
</feature>
<feature type="transmembrane region" description="Helical" evidence="1">
    <location>
        <begin position="12"/>
        <end position="34"/>
    </location>
</feature>
<keyword evidence="1" id="KW-0472">Membrane</keyword>
<feature type="transmembrane region" description="Helical" evidence="1">
    <location>
        <begin position="186"/>
        <end position="205"/>
    </location>
</feature>
<keyword evidence="1" id="KW-1133">Transmembrane helix</keyword>
<sequence length="274" mass="30799">MASTADDRIYSVTRIVSALIIPFLLLAFLILYFFPEESGQRFAYRINPPVMAAYIGAGYLGGAFLFLHVLFGKRWHHVAAGFPAVTAFTVSMLLVTILHWNRYSVDDLPFQLWLVLYLVTPVVVPLLWVFNRKADPGKAEENDAEVPLFVRTGVKILGITLAAMALVGFVAPEVLIAIWPWTLWPLTARLLAGWGMLLAASNIFISFEPRWSCWRIGVQSMALWHVLFLAAAIANPGDFKQHGLLNWYVIAVAIILVAMAILYAWMEKLRRRAP</sequence>
<feature type="transmembrane region" description="Helical" evidence="1">
    <location>
        <begin position="78"/>
        <end position="98"/>
    </location>
</feature>
<evidence type="ECO:0000313" key="2">
    <source>
        <dbReference type="EMBL" id="MBR9652729.1"/>
    </source>
</evidence>
<organism evidence="2 3">
    <name type="scientific">Thalassovita aquimarina</name>
    <dbReference type="NCBI Taxonomy" id="2785917"/>
    <lineage>
        <taxon>Bacteria</taxon>
        <taxon>Pseudomonadati</taxon>
        <taxon>Pseudomonadota</taxon>
        <taxon>Alphaproteobacteria</taxon>
        <taxon>Rhodobacterales</taxon>
        <taxon>Roseobacteraceae</taxon>
        <taxon>Thalassovita</taxon>
    </lineage>
</organism>
<proteinExistence type="predicted"/>
<name>A0ABS5HUS1_9RHOB</name>
<evidence type="ECO:0000313" key="3">
    <source>
        <dbReference type="Proteomes" id="UP001195941"/>
    </source>
</evidence>
<feature type="transmembrane region" description="Helical" evidence="1">
    <location>
        <begin position="212"/>
        <end position="233"/>
    </location>
</feature>
<reference evidence="2 3" key="1">
    <citation type="journal article" date="2021" name="Arch. Microbiol.">
        <title>Thalassobius aquimarinus sp. nov., isolated from the Sea of Japan seashore.</title>
        <authorList>
            <person name="Kurilenko V.V."/>
            <person name="Romanenko L.A."/>
            <person name="Chernysheva N.Y."/>
            <person name="Velansky P.V."/>
            <person name="Tekutyeva L.A."/>
            <person name="Isaeva M.P."/>
            <person name="Mikhailov V.V."/>
        </authorList>
    </citation>
    <scope>NUCLEOTIDE SEQUENCE [LARGE SCALE GENOMIC DNA]</scope>
    <source>
        <strain evidence="2 3">KMM 8518</strain>
    </source>
</reference>
<comment type="caution">
    <text evidence="2">The sequence shown here is derived from an EMBL/GenBank/DDBJ whole genome shotgun (WGS) entry which is preliminary data.</text>
</comment>
<keyword evidence="1" id="KW-0812">Transmembrane</keyword>
<dbReference type="EMBL" id="JADMKU010000018">
    <property type="protein sequence ID" value="MBR9652729.1"/>
    <property type="molecule type" value="Genomic_DNA"/>
</dbReference>
<evidence type="ECO:0000256" key="1">
    <source>
        <dbReference type="SAM" id="Phobius"/>
    </source>
</evidence>
<dbReference type="RefSeq" id="WP_212702350.1">
    <property type="nucleotide sequence ID" value="NZ_JADMKU010000018.1"/>
</dbReference>
<keyword evidence="3" id="KW-1185">Reference proteome</keyword>
<protein>
    <submittedName>
        <fullName evidence="2">Uncharacterized protein</fullName>
    </submittedName>
</protein>
<feature type="transmembrane region" description="Helical" evidence="1">
    <location>
        <begin position="156"/>
        <end position="180"/>
    </location>
</feature>
<feature type="transmembrane region" description="Helical" evidence="1">
    <location>
        <begin position="54"/>
        <end position="71"/>
    </location>
</feature>
<gene>
    <name evidence="2" type="ORF">IT775_16545</name>
</gene>
<dbReference type="Proteomes" id="UP001195941">
    <property type="component" value="Unassembled WGS sequence"/>
</dbReference>